<evidence type="ECO:0000256" key="1">
    <source>
        <dbReference type="SAM" id="MobiDB-lite"/>
    </source>
</evidence>
<dbReference type="EMBL" id="PGFE01000001">
    <property type="protein sequence ID" value="PJJ77065.1"/>
    <property type="molecule type" value="Genomic_DNA"/>
</dbReference>
<protein>
    <recommendedName>
        <fullName evidence="4">Tetratricopeptide repeat protein</fullName>
    </recommendedName>
</protein>
<sequence length="132" mass="14262">MNGRTTRDASLPAPDQPRDDLTLPRRTPPTTLDLARAVDHARILRAAGDPGGAARVLDRAFDAEGPRRLVSERQRFRALVLRADLALQLQDGASAARFLDGADALPLVADALAALDGDVHLAEELRERLDVL</sequence>
<evidence type="ECO:0008006" key="4">
    <source>
        <dbReference type="Google" id="ProtNLM"/>
    </source>
</evidence>
<dbReference type="AlphaFoldDB" id="A0A2M9CZ01"/>
<dbReference type="RefSeq" id="WP_100421513.1">
    <property type="nucleotide sequence ID" value="NZ_BOOX01000016.1"/>
</dbReference>
<reference evidence="2 3" key="1">
    <citation type="submission" date="2017-11" db="EMBL/GenBank/DDBJ databases">
        <title>Genomic Encyclopedia of Archaeal and Bacterial Type Strains, Phase II (KMG-II): From Individual Species to Whole Genera.</title>
        <authorList>
            <person name="Goeker M."/>
        </authorList>
    </citation>
    <scope>NUCLEOTIDE SEQUENCE [LARGE SCALE GENOMIC DNA]</scope>
    <source>
        <strain evidence="2 3">DSM 25478</strain>
    </source>
</reference>
<dbReference type="OrthoDB" id="5147202at2"/>
<organism evidence="2 3">
    <name type="scientific">Sediminihabitans luteus</name>
    <dbReference type="NCBI Taxonomy" id="1138585"/>
    <lineage>
        <taxon>Bacteria</taxon>
        <taxon>Bacillati</taxon>
        <taxon>Actinomycetota</taxon>
        <taxon>Actinomycetes</taxon>
        <taxon>Micrococcales</taxon>
        <taxon>Cellulomonadaceae</taxon>
        <taxon>Sediminihabitans</taxon>
    </lineage>
</organism>
<name>A0A2M9CZ01_9CELL</name>
<gene>
    <name evidence="2" type="ORF">CLV28_0277</name>
</gene>
<dbReference type="Proteomes" id="UP000231693">
    <property type="component" value="Unassembled WGS sequence"/>
</dbReference>
<accession>A0A2M9CZ01</accession>
<feature type="region of interest" description="Disordered" evidence="1">
    <location>
        <begin position="1"/>
        <end position="29"/>
    </location>
</feature>
<proteinExistence type="predicted"/>
<evidence type="ECO:0000313" key="2">
    <source>
        <dbReference type="EMBL" id="PJJ77065.1"/>
    </source>
</evidence>
<evidence type="ECO:0000313" key="3">
    <source>
        <dbReference type="Proteomes" id="UP000231693"/>
    </source>
</evidence>
<comment type="caution">
    <text evidence="2">The sequence shown here is derived from an EMBL/GenBank/DDBJ whole genome shotgun (WGS) entry which is preliminary data.</text>
</comment>
<keyword evidence="3" id="KW-1185">Reference proteome</keyword>